<accession>A0A9Q3EVZ7</accession>
<reference evidence="1" key="1">
    <citation type="submission" date="2021-03" db="EMBL/GenBank/DDBJ databases">
        <title>Draft genome sequence of rust myrtle Austropuccinia psidii MF-1, a brazilian biotype.</title>
        <authorList>
            <person name="Quecine M.C."/>
            <person name="Pachon D.M.R."/>
            <person name="Bonatelli M.L."/>
            <person name="Correr F.H."/>
            <person name="Franceschini L.M."/>
            <person name="Leite T.F."/>
            <person name="Margarido G.R.A."/>
            <person name="Almeida C.A."/>
            <person name="Ferrarezi J.A."/>
            <person name="Labate C.A."/>
        </authorList>
    </citation>
    <scope>NUCLEOTIDE SEQUENCE</scope>
    <source>
        <strain evidence="1">MF-1</strain>
    </source>
</reference>
<dbReference type="AlphaFoldDB" id="A0A9Q3EVZ7"/>
<comment type="caution">
    <text evidence="1">The sequence shown here is derived from an EMBL/GenBank/DDBJ whole genome shotgun (WGS) entry which is preliminary data.</text>
</comment>
<evidence type="ECO:0000313" key="2">
    <source>
        <dbReference type="Proteomes" id="UP000765509"/>
    </source>
</evidence>
<evidence type="ECO:0000313" key="1">
    <source>
        <dbReference type="EMBL" id="MBW0524852.1"/>
    </source>
</evidence>
<keyword evidence="2" id="KW-1185">Reference proteome</keyword>
<gene>
    <name evidence="1" type="ORF">O181_064567</name>
</gene>
<dbReference type="Proteomes" id="UP000765509">
    <property type="component" value="Unassembled WGS sequence"/>
</dbReference>
<organism evidence="1 2">
    <name type="scientific">Austropuccinia psidii MF-1</name>
    <dbReference type="NCBI Taxonomy" id="1389203"/>
    <lineage>
        <taxon>Eukaryota</taxon>
        <taxon>Fungi</taxon>
        <taxon>Dikarya</taxon>
        <taxon>Basidiomycota</taxon>
        <taxon>Pucciniomycotina</taxon>
        <taxon>Pucciniomycetes</taxon>
        <taxon>Pucciniales</taxon>
        <taxon>Sphaerophragmiaceae</taxon>
        <taxon>Austropuccinia</taxon>
    </lineage>
</organism>
<protein>
    <submittedName>
        <fullName evidence="1">Uncharacterized protein</fullName>
    </submittedName>
</protein>
<sequence>MDRIPPPSQYSVESLLAQEINSHIHKWLSYGNYLFKKCGFPKCTFSWNSPPSSPWNTSNTAIILHSLELCYWHGGTRSYQIEEELNNQANKIAIVDRWLLGRKSIWKKKTPPALMEYTTMSSELILNDHPRAEAALLVNGSMSDVDPESLGQPLPSISWRSNQIGELLQLLDEGYKQLANNTRAKRDCNNKIKHLKPDPHIPKAQEFGNTPNVAPEALASSTEVEGRGIKLQEPFNLSLAMDKLRSMTRRKTVTQYSYMKT</sequence>
<dbReference type="EMBL" id="AVOT02031339">
    <property type="protein sequence ID" value="MBW0524852.1"/>
    <property type="molecule type" value="Genomic_DNA"/>
</dbReference>
<proteinExistence type="predicted"/>
<name>A0A9Q3EVZ7_9BASI</name>